<evidence type="ECO:0000313" key="2">
    <source>
        <dbReference type="EMBL" id="KAA8541345.1"/>
    </source>
</evidence>
<keyword evidence="3" id="KW-1185">Reference proteome</keyword>
<dbReference type="Proteomes" id="UP000325577">
    <property type="component" value="Linkage Group LG13"/>
</dbReference>
<reference evidence="2 3" key="1">
    <citation type="submission" date="2019-09" db="EMBL/GenBank/DDBJ databases">
        <title>A chromosome-level genome assembly of the Chinese tupelo Nyssa sinensis.</title>
        <authorList>
            <person name="Yang X."/>
            <person name="Kang M."/>
            <person name="Yang Y."/>
            <person name="Xiong H."/>
            <person name="Wang M."/>
            <person name="Zhang Z."/>
            <person name="Wang Z."/>
            <person name="Wu H."/>
            <person name="Ma T."/>
            <person name="Liu J."/>
            <person name="Xi Z."/>
        </authorList>
    </citation>
    <scope>NUCLEOTIDE SEQUENCE [LARGE SCALE GENOMIC DNA]</scope>
    <source>
        <strain evidence="2">J267</strain>
        <tissue evidence="2">Leaf</tissue>
    </source>
</reference>
<sequence>MATYFTKLKLLWDDLASLQSHLFQEDIAQYQQYQCTMKFLIGLNESFGAIRAQILLIDTLPTISRIYGLFLQEKCQRNIQTPSPIDGVALAAKGILLTPKNGKNFHKLRLKCTHCHKEGHTIECSYFIHGFPPSSRKPSSSSKPSAHQVSSTDNNPSTSSFPFTLGQCQQLLAMLNTTTQSSSMVNHVGLTLDEDDWIGH</sequence>
<proteinExistence type="predicted"/>
<dbReference type="EMBL" id="CM018036">
    <property type="protein sequence ID" value="KAA8541345.1"/>
    <property type="molecule type" value="Genomic_DNA"/>
</dbReference>
<organism evidence="2 3">
    <name type="scientific">Nyssa sinensis</name>
    <dbReference type="NCBI Taxonomy" id="561372"/>
    <lineage>
        <taxon>Eukaryota</taxon>
        <taxon>Viridiplantae</taxon>
        <taxon>Streptophyta</taxon>
        <taxon>Embryophyta</taxon>
        <taxon>Tracheophyta</taxon>
        <taxon>Spermatophyta</taxon>
        <taxon>Magnoliopsida</taxon>
        <taxon>eudicotyledons</taxon>
        <taxon>Gunneridae</taxon>
        <taxon>Pentapetalae</taxon>
        <taxon>asterids</taxon>
        <taxon>Cornales</taxon>
        <taxon>Nyssaceae</taxon>
        <taxon>Nyssa</taxon>
    </lineage>
</organism>
<feature type="compositionally biased region" description="Polar residues" evidence="1">
    <location>
        <begin position="147"/>
        <end position="158"/>
    </location>
</feature>
<evidence type="ECO:0000256" key="1">
    <source>
        <dbReference type="SAM" id="MobiDB-lite"/>
    </source>
</evidence>
<dbReference type="OrthoDB" id="1436403at2759"/>
<protein>
    <submittedName>
        <fullName evidence="2">Uncharacterized protein</fullName>
    </submittedName>
</protein>
<dbReference type="PANTHER" id="PTHR34222">
    <property type="entry name" value="GAG_PRE-INTEGRS DOMAIN-CONTAINING PROTEIN"/>
    <property type="match status" value="1"/>
</dbReference>
<gene>
    <name evidence="2" type="ORF">F0562_025308</name>
</gene>
<dbReference type="PANTHER" id="PTHR34222:SF99">
    <property type="entry name" value="PROTEIN, PUTATIVE-RELATED"/>
    <property type="match status" value="1"/>
</dbReference>
<name>A0A5J5BDW1_9ASTE</name>
<evidence type="ECO:0000313" key="3">
    <source>
        <dbReference type="Proteomes" id="UP000325577"/>
    </source>
</evidence>
<accession>A0A5J5BDW1</accession>
<feature type="region of interest" description="Disordered" evidence="1">
    <location>
        <begin position="135"/>
        <end position="158"/>
    </location>
</feature>
<dbReference type="AlphaFoldDB" id="A0A5J5BDW1"/>
<feature type="compositionally biased region" description="Low complexity" evidence="1">
    <location>
        <begin position="135"/>
        <end position="145"/>
    </location>
</feature>